<dbReference type="AlphaFoldDB" id="A0A0J9XEJ0"/>
<keyword evidence="1" id="KW-0472">Membrane</keyword>
<protein>
    <submittedName>
        <fullName evidence="2">Uncharacterized protein</fullName>
    </submittedName>
</protein>
<evidence type="ECO:0000313" key="2">
    <source>
        <dbReference type="EMBL" id="CDO55774.1"/>
    </source>
</evidence>
<dbReference type="InterPro" id="IPR010530">
    <property type="entry name" value="B12D"/>
</dbReference>
<sequence>MIPTRVLMSAAKPKASWKDNVPVETYPLFAAMGFALFAAGYTVFGKFSRDTTLRLSRQGKPAPADH</sequence>
<proteinExistence type="predicted"/>
<dbReference type="Proteomes" id="UP000242525">
    <property type="component" value="Unassembled WGS sequence"/>
</dbReference>
<keyword evidence="1" id="KW-0812">Transmembrane</keyword>
<keyword evidence="3" id="KW-1185">Reference proteome</keyword>
<reference evidence="2" key="1">
    <citation type="submission" date="2014-03" db="EMBL/GenBank/DDBJ databases">
        <authorList>
            <person name="Casaregola S."/>
        </authorList>
    </citation>
    <scope>NUCLEOTIDE SEQUENCE [LARGE SCALE GENOMIC DNA]</scope>
    <source>
        <strain evidence="2">CLIB 918</strain>
    </source>
</reference>
<evidence type="ECO:0000313" key="3">
    <source>
        <dbReference type="Proteomes" id="UP000242525"/>
    </source>
</evidence>
<dbReference type="EMBL" id="CCBN010000012">
    <property type="protein sequence ID" value="CDO55774.1"/>
    <property type="molecule type" value="Genomic_DNA"/>
</dbReference>
<name>A0A0J9XEJ0_GEOCN</name>
<accession>A0A0J9XEJ0</accession>
<gene>
    <name evidence="2" type="ORF">BN980_GECA12s02116g</name>
</gene>
<feature type="transmembrane region" description="Helical" evidence="1">
    <location>
        <begin position="26"/>
        <end position="44"/>
    </location>
</feature>
<evidence type="ECO:0000256" key="1">
    <source>
        <dbReference type="SAM" id="Phobius"/>
    </source>
</evidence>
<organism evidence="2 3">
    <name type="scientific">Geotrichum candidum</name>
    <name type="common">Oospora lactis</name>
    <name type="synonym">Dipodascus geotrichum</name>
    <dbReference type="NCBI Taxonomy" id="1173061"/>
    <lineage>
        <taxon>Eukaryota</taxon>
        <taxon>Fungi</taxon>
        <taxon>Dikarya</taxon>
        <taxon>Ascomycota</taxon>
        <taxon>Saccharomycotina</taxon>
        <taxon>Dipodascomycetes</taxon>
        <taxon>Dipodascales</taxon>
        <taxon>Dipodascaceae</taxon>
        <taxon>Geotrichum</taxon>
    </lineage>
</organism>
<dbReference type="Pfam" id="PF06522">
    <property type="entry name" value="B12D"/>
    <property type="match status" value="1"/>
</dbReference>
<comment type="caution">
    <text evidence="2">The sequence shown here is derived from an EMBL/GenBank/DDBJ whole genome shotgun (WGS) entry which is preliminary data.</text>
</comment>
<keyword evidence="1" id="KW-1133">Transmembrane helix</keyword>